<evidence type="ECO:0000313" key="1">
    <source>
        <dbReference type="EMBL" id="JAD59572.1"/>
    </source>
</evidence>
<protein>
    <submittedName>
        <fullName evidence="1">Uncharacterized protein</fullName>
    </submittedName>
</protein>
<sequence>MLTRVRLIYYNISKYTCMNNKLQGCSARQ</sequence>
<organism evidence="1">
    <name type="scientific">Arundo donax</name>
    <name type="common">Giant reed</name>
    <name type="synonym">Donax arundinaceus</name>
    <dbReference type="NCBI Taxonomy" id="35708"/>
    <lineage>
        <taxon>Eukaryota</taxon>
        <taxon>Viridiplantae</taxon>
        <taxon>Streptophyta</taxon>
        <taxon>Embryophyta</taxon>
        <taxon>Tracheophyta</taxon>
        <taxon>Spermatophyta</taxon>
        <taxon>Magnoliopsida</taxon>
        <taxon>Liliopsida</taxon>
        <taxon>Poales</taxon>
        <taxon>Poaceae</taxon>
        <taxon>PACMAD clade</taxon>
        <taxon>Arundinoideae</taxon>
        <taxon>Arundineae</taxon>
        <taxon>Arundo</taxon>
    </lineage>
</organism>
<name>A0A0A9BJY2_ARUDO</name>
<dbReference type="EMBL" id="GBRH01238323">
    <property type="protein sequence ID" value="JAD59572.1"/>
    <property type="molecule type" value="Transcribed_RNA"/>
</dbReference>
<reference evidence="1" key="1">
    <citation type="submission" date="2014-09" db="EMBL/GenBank/DDBJ databases">
        <authorList>
            <person name="Magalhaes I.L.F."/>
            <person name="Oliveira U."/>
            <person name="Santos F.R."/>
            <person name="Vidigal T.H.D.A."/>
            <person name="Brescovit A.D."/>
            <person name="Santos A.J."/>
        </authorList>
    </citation>
    <scope>NUCLEOTIDE SEQUENCE</scope>
    <source>
        <tissue evidence="1">Shoot tissue taken approximately 20 cm above the soil surface</tissue>
    </source>
</reference>
<dbReference type="AlphaFoldDB" id="A0A0A9BJY2"/>
<reference evidence="1" key="2">
    <citation type="journal article" date="2015" name="Data Brief">
        <title>Shoot transcriptome of the giant reed, Arundo donax.</title>
        <authorList>
            <person name="Barrero R.A."/>
            <person name="Guerrero F.D."/>
            <person name="Moolhuijzen P."/>
            <person name="Goolsby J.A."/>
            <person name="Tidwell J."/>
            <person name="Bellgard S.E."/>
            <person name="Bellgard M.I."/>
        </authorList>
    </citation>
    <scope>NUCLEOTIDE SEQUENCE</scope>
    <source>
        <tissue evidence="1">Shoot tissue taken approximately 20 cm above the soil surface</tissue>
    </source>
</reference>
<accession>A0A0A9BJY2</accession>
<proteinExistence type="predicted"/>